<name>A0ABQ7MGB4_BRACM</name>
<keyword evidence="3" id="KW-1185">Reference proteome</keyword>
<evidence type="ECO:0000256" key="1">
    <source>
        <dbReference type="SAM" id="MobiDB-lite"/>
    </source>
</evidence>
<dbReference type="Proteomes" id="UP000823674">
    <property type="component" value="Chromosome A05"/>
</dbReference>
<feature type="region of interest" description="Disordered" evidence="1">
    <location>
        <begin position="189"/>
        <end position="233"/>
    </location>
</feature>
<reference evidence="2 3" key="1">
    <citation type="submission" date="2021-03" db="EMBL/GenBank/DDBJ databases">
        <authorList>
            <person name="King G.J."/>
            <person name="Bancroft I."/>
            <person name="Baten A."/>
            <person name="Bloomfield J."/>
            <person name="Borpatragohain P."/>
            <person name="He Z."/>
            <person name="Irish N."/>
            <person name="Irwin J."/>
            <person name="Liu K."/>
            <person name="Mauleon R.P."/>
            <person name="Moore J."/>
            <person name="Morris R."/>
            <person name="Ostergaard L."/>
            <person name="Wang B."/>
            <person name="Wells R."/>
        </authorList>
    </citation>
    <scope>NUCLEOTIDE SEQUENCE [LARGE SCALE GENOMIC DNA]</scope>
    <source>
        <strain evidence="2">R-o-18</strain>
        <tissue evidence="2">Leaf</tissue>
    </source>
</reference>
<dbReference type="EMBL" id="JADBGQ010000005">
    <property type="protein sequence ID" value="KAG5397779.1"/>
    <property type="molecule type" value="Genomic_DNA"/>
</dbReference>
<organism evidence="2 3">
    <name type="scientific">Brassica rapa subsp. trilocularis</name>
    <dbReference type="NCBI Taxonomy" id="1813537"/>
    <lineage>
        <taxon>Eukaryota</taxon>
        <taxon>Viridiplantae</taxon>
        <taxon>Streptophyta</taxon>
        <taxon>Embryophyta</taxon>
        <taxon>Tracheophyta</taxon>
        <taxon>Spermatophyta</taxon>
        <taxon>Magnoliopsida</taxon>
        <taxon>eudicotyledons</taxon>
        <taxon>Gunneridae</taxon>
        <taxon>Pentapetalae</taxon>
        <taxon>rosids</taxon>
        <taxon>malvids</taxon>
        <taxon>Brassicales</taxon>
        <taxon>Brassicaceae</taxon>
        <taxon>Brassiceae</taxon>
        <taxon>Brassica</taxon>
    </lineage>
</organism>
<gene>
    <name evidence="2" type="primary">A05g506490.1_BraROA</name>
    <name evidence="2" type="ORF">IGI04_019593</name>
</gene>
<sequence>MYLYYGSDRIFTCRTSLSAGEDHGDSHELGGLGRSFSRDVRPRRTIMGKVFLPESSESEPEVIPAKRGEVRPQNEKLEPGMESVPLPPLGKPPKKKQGRPRKSSVPYEDTSNGSPKPCRCDVLVQKVQKPHTVVDYLEEFLDTAKRCKPKPAEEWCRLFKAGLRKDIHDKLDGQAIAAEELFAKMDHDAQIAPYVDPEEDPEPEDDDPEPAAGCARVVGPGSEADRVSPHHYG</sequence>
<feature type="compositionally biased region" description="Basic and acidic residues" evidence="1">
    <location>
        <begin position="223"/>
        <end position="233"/>
    </location>
</feature>
<evidence type="ECO:0000313" key="2">
    <source>
        <dbReference type="EMBL" id="KAG5397779.1"/>
    </source>
</evidence>
<proteinExistence type="predicted"/>
<feature type="compositionally biased region" description="Basic residues" evidence="1">
    <location>
        <begin position="92"/>
        <end position="102"/>
    </location>
</feature>
<accession>A0ABQ7MGB4</accession>
<comment type="caution">
    <text evidence="2">The sequence shown here is derived from an EMBL/GenBank/DDBJ whole genome shotgun (WGS) entry which is preliminary data.</text>
</comment>
<protein>
    <submittedName>
        <fullName evidence="2">Uncharacterized protein</fullName>
    </submittedName>
</protein>
<evidence type="ECO:0000313" key="3">
    <source>
        <dbReference type="Proteomes" id="UP000823674"/>
    </source>
</evidence>
<feature type="region of interest" description="Disordered" evidence="1">
    <location>
        <begin position="50"/>
        <end position="118"/>
    </location>
</feature>
<feature type="compositionally biased region" description="Basic and acidic residues" evidence="1">
    <location>
        <begin position="64"/>
        <end position="79"/>
    </location>
</feature>
<feature type="compositionally biased region" description="Acidic residues" evidence="1">
    <location>
        <begin position="196"/>
        <end position="209"/>
    </location>
</feature>